<dbReference type="Pfam" id="PF20256">
    <property type="entry name" value="MoCoBD_2"/>
    <property type="match status" value="2"/>
</dbReference>
<dbReference type="InterPro" id="IPR000674">
    <property type="entry name" value="Ald_Oxase/Xan_DH_a/b"/>
</dbReference>
<dbReference type="GO" id="GO:0016491">
    <property type="term" value="F:oxidoreductase activity"/>
    <property type="evidence" value="ECO:0007669"/>
    <property type="project" value="InterPro"/>
</dbReference>
<keyword evidence="3" id="KW-1185">Reference proteome</keyword>
<reference evidence="2 3" key="1">
    <citation type="submission" date="2017-04" db="EMBL/GenBank/DDBJ databases">
        <authorList>
            <person name="Afonso C.L."/>
            <person name="Miller P.J."/>
            <person name="Scott M.A."/>
            <person name="Spackman E."/>
            <person name="Goraichik I."/>
            <person name="Dimitrov K.M."/>
            <person name="Suarez D.L."/>
            <person name="Swayne D.E."/>
        </authorList>
    </citation>
    <scope>NUCLEOTIDE SEQUENCE [LARGE SCALE GENOMIC DNA]</scope>
    <source>
        <strain evidence="2 3">VK13</strain>
    </source>
</reference>
<dbReference type="EMBL" id="FWXJ01000012">
    <property type="protein sequence ID" value="SMC70845.1"/>
    <property type="molecule type" value="Genomic_DNA"/>
</dbReference>
<dbReference type="OrthoDB" id="6073217at2"/>
<feature type="domain" description="Aldehyde oxidase/xanthine dehydrogenase a/b hammerhead" evidence="1">
    <location>
        <begin position="206"/>
        <end position="284"/>
    </location>
</feature>
<dbReference type="InterPro" id="IPR008274">
    <property type="entry name" value="AldOxase/xan_DH_MoCoBD1"/>
</dbReference>
<evidence type="ECO:0000259" key="1">
    <source>
        <dbReference type="SMART" id="SM01008"/>
    </source>
</evidence>
<dbReference type="AlphaFoldDB" id="A0A1W2BCZ9"/>
<dbReference type="InterPro" id="IPR006311">
    <property type="entry name" value="TAT_signal"/>
</dbReference>
<proteinExistence type="predicted"/>
<dbReference type="Pfam" id="PF02738">
    <property type="entry name" value="MoCoBD_1"/>
    <property type="match status" value="2"/>
</dbReference>
<accession>A0A1W2BCZ9</accession>
<gene>
    <name evidence="2" type="ORF">SAMN06296008_11278</name>
</gene>
<dbReference type="InterPro" id="IPR037165">
    <property type="entry name" value="AldOxase/xan_DH_Mopterin-bd_sf"/>
</dbReference>
<dbReference type="STRING" id="1938817.SAMN06296008_11278"/>
<dbReference type="InterPro" id="IPR046867">
    <property type="entry name" value="AldOxase/xan_DH_MoCoBD2"/>
</dbReference>
<dbReference type="Gene3D" id="3.90.1170.50">
    <property type="entry name" value="Aldehyde oxidase/xanthine dehydrogenase, a/b hammerhead"/>
    <property type="match status" value="1"/>
</dbReference>
<dbReference type="PIRSF" id="PIRSF036389">
    <property type="entry name" value="IOR_B"/>
    <property type="match status" value="1"/>
</dbReference>
<sequence>MNTFTRREFLKVSGAGALVVSFSFTGQATANTNQGLRAPKVVKREVLDSWLSIDQSGKITIFSGKVDLGTGVKTALAQIAADELYVPFTAIEMVMGDTATTPDQWITGGALSISQGGNELRLAAASARNALLDRAAQKWNIPASELLVRDGVIFPISNPAQKLTYGSLIGDGFKLEVNPKTSLKSHTEYRVIGKSVPRVDIPEKVTGEYLYMHDFKLPGMLHARVVRPNSIGAKLKSVDDSALKNIKGYLQTVRKGDFLVVISSTEWGAVKAAREIKVTWAKGPDLPKKATIFKEWREMPIAKEDVTQKVGNVDSVLNAGAKNIKASYNFAVQTHASIGPSCAVADYKDGKLTVWSASQATHSMQHELSVITGLPKESIRLIYLDGSGCYGRNGHEDATADAALASMAIGKPVRLQWMRHDETALAPKSPPRTMDFEASLDSNGNITGWKSDFYIALNHIAFMKPLDFPLLAATDTGVPRPGNWVGFLFQNSAAPYSVPNITVNTKHIAQTFLRSSHLRSPGRIENSFGNESFMDELAIASNSDPAEFRIKNLTDPRAIAVIRAAMKSSNWQSKEPSYKTNANSKIAKGRGIAYVRYNNAITYVATVADIELNRETGKILVKNLYVAHDCGQMINPDGVQNQIEGGAIQTVSRVLMEEVKWTGSDIDSVDWSTYPIVRFNEVPKVHTVLIDQPGTPSWGAGEQTPTTIPAAIANAVFDATGIRLRTIPFTPESVKLALKEQAVTRA</sequence>
<dbReference type="PROSITE" id="PS51318">
    <property type="entry name" value="TAT"/>
    <property type="match status" value="1"/>
</dbReference>
<protein>
    <submittedName>
        <fullName evidence="2">CO or xanthine dehydrogenase, Mo-binding subunit</fullName>
    </submittedName>
</protein>
<evidence type="ECO:0000313" key="3">
    <source>
        <dbReference type="Proteomes" id="UP000192708"/>
    </source>
</evidence>
<evidence type="ECO:0000313" key="2">
    <source>
        <dbReference type="EMBL" id="SMC70845.1"/>
    </source>
</evidence>
<dbReference type="Proteomes" id="UP000192708">
    <property type="component" value="Unassembled WGS sequence"/>
</dbReference>
<dbReference type="SMART" id="SM01008">
    <property type="entry name" value="Ald_Xan_dh_C"/>
    <property type="match status" value="1"/>
</dbReference>
<dbReference type="SUPFAM" id="SSF56003">
    <property type="entry name" value="Molybdenum cofactor-binding domain"/>
    <property type="match status" value="2"/>
</dbReference>
<dbReference type="Gene3D" id="3.30.365.10">
    <property type="entry name" value="Aldehyde oxidase/xanthine dehydrogenase, molybdopterin binding domain"/>
    <property type="match status" value="4"/>
</dbReference>
<organism evidence="2 3">
    <name type="scientific">Polynucleobacter kasalickyi</name>
    <dbReference type="NCBI Taxonomy" id="1938817"/>
    <lineage>
        <taxon>Bacteria</taxon>
        <taxon>Pseudomonadati</taxon>
        <taxon>Pseudomonadota</taxon>
        <taxon>Betaproteobacteria</taxon>
        <taxon>Burkholderiales</taxon>
        <taxon>Burkholderiaceae</taxon>
        <taxon>Polynucleobacter</taxon>
    </lineage>
</organism>
<name>A0A1W2BCZ9_9BURK</name>
<dbReference type="PANTHER" id="PTHR47495:SF1">
    <property type="entry name" value="BLL3820 PROTEIN"/>
    <property type="match status" value="1"/>
</dbReference>
<dbReference type="InterPro" id="IPR052516">
    <property type="entry name" value="N-heterocyclic_Hydroxylase"/>
</dbReference>
<dbReference type="InterPro" id="IPR012368">
    <property type="entry name" value="OxRdtase_Mopterin-bd_su_IorB"/>
</dbReference>
<dbReference type="PANTHER" id="PTHR47495">
    <property type="entry name" value="ALDEHYDE DEHYDROGENASE"/>
    <property type="match status" value="1"/>
</dbReference>
<dbReference type="RefSeq" id="WP_159460893.1">
    <property type="nucleotide sequence ID" value="NZ_FWXJ01000012.1"/>
</dbReference>